<dbReference type="Proteomes" id="UP000515153">
    <property type="component" value="Unplaced"/>
</dbReference>
<dbReference type="Pfam" id="PF20636">
    <property type="entry name" value="SMN_G2-BD"/>
    <property type="match status" value="1"/>
</dbReference>
<dbReference type="RefSeq" id="XP_030987889.1">
    <property type="nucleotide sequence ID" value="XM_031120316.1"/>
</dbReference>
<evidence type="ECO:0000313" key="3">
    <source>
        <dbReference type="RefSeq" id="XP_030987889.1"/>
    </source>
</evidence>
<protein>
    <recommendedName>
        <fullName evidence="1">Survival Motor Neuron Gemin2-binding domain-containing protein</fullName>
    </recommendedName>
</protein>
<accession>A0A6P8BLI1</accession>
<keyword evidence="2" id="KW-1185">Reference proteome</keyword>
<name>A0A6P8BLI1_PYRGI</name>
<evidence type="ECO:0000313" key="2">
    <source>
        <dbReference type="Proteomes" id="UP000515153"/>
    </source>
</evidence>
<evidence type="ECO:0000259" key="1">
    <source>
        <dbReference type="Pfam" id="PF20636"/>
    </source>
</evidence>
<reference evidence="3" key="2">
    <citation type="submission" date="2019-10" db="EMBL/GenBank/DDBJ databases">
        <authorList>
            <consortium name="NCBI Genome Project"/>
        </authorList>
    </citation>
    <scope>NUCLEOTIDE SEQUENCE</scope>
    <source>
        <strain evidence="3">NI907</strain>
    </source>
</reference>
<dbReference type="CDD" id="cd22851">
    <property type="entry name" value="SMN_N"/>
    <property type="match status" value="1"/>
</dbReference>
<reference evidence="3" key="1">
    <citation type="journal article" date="2019" name="Mol. Biol. Evol.">
        <title>Blast fungal genomes show frequent chromosomal changes, gene gains and losses, and effector gene turnover.</title>
        <authorList>
            <person name="Gomez Luciano L.B."/>
            <person name="Jason Tsai I."/>
            <person name="Chuma I."/>
            <person name="Tosa Y."/>
            <person name="Chen Y.H."/>
            <person name="Li J.Y."/>
            <person name="Li M.Y."/>
            <person name="Jade Lu M.Y."/>
            <person name="Nakayashiki H."/>
            <person name="Li W.H."/>
        </authorList>
    </citation>
    <scope>NUCLEOTIDE SEQUENCE</scope>
    <source>
        <strain evidence="3">NI907</strain>
    </source>
</reference>
<dbReference type="InterPro" id="IPR049481">
    <property type="entry name" value="SMN_G2-BD"/>
</dbReference>
<sequence length="83" mass="9337">MSEEEKVVTHEDIWDDSALVNSWNEALEEYKKYHSIHADRTAEAHIVPDSQKSGHFPPFFTVSTSPGRCLRYGAHPPVVEAAS</sequence>
<reference evidence="3" key="3">
    <citation type="submission" date="2025-08" db="UniProtKB">
        <authorList>
            <consortium name="RefSeq"/>
        </authorList>
    </citation>
    <scope>IDENTIFICATION</scope>
    <source>
        <strain evidence="3">NI907</strain>
    </source>
</reference>
<proteinExistence type="predicted"/>
<organism evidence="2 3">
    <name type="scientific">Pyricularia grisea</name>
    <name type="common">Crabgrass-specific blast fungus</name>
    <name type="synonym">Magnaporthe grisea</name>
    <dbReference type="NCBI Taxonomy" id="148305"/>
    <lineage>
        <taxon>Eukaryota</taxon>
        <taxon>Fungi</taxon>
        <taxon>Dikarya</taxon>
        <taxon>Ascomycota</taxon>
        <taxon>Pezizomycotina</taxon>
        <taxon>Sordariomycetes</taxon>
        <taxon>Sordariomycetidae</taxon>
        <taxon>Magnaporthales</taxon>
        <taxon>Pyriculariaceae</taxon>
        <taxon>Pyricularia</taxon>
    </lineage>
</organism>
<dbReference type="AlphaFoldDB" id="A0A6P8BLI1"/>
<gene>
    <name evidence="3" type="ORF">PgNI_00234</name>
</gene>
<dbReference type="KEGG" id="pgri:PgNI_00234"/>
<dbReference type="GeneID" id="41955230"/>
<feature type="domain" description="Survival Motor Neuron Gemin2-binding" evidence="1">
    <location>
        <begin position="10"/>
        <end position="34"/>
    </location>
</feature>